<evidence type="ECO:0000313" key="11">
    <source>
        <dbReference type="Proteomes" id="UP000276741"/>
    </source>
</evidence>
<evidence type="ECO:0000259" key="8">
    <source>
        <dbReference type="Pfam" id="PF13632"/>
    </source>
</evidence>
<dbReference type="PANTHER" id="PTHR43867">
    <property type="entry name" value="CELLULOSE SYNTHASE CATALYTIC SUBUNIT A [UDP-FORMING]"/>
    <property type="match status" value="1"/>
</dbReference>
<dbReference type="GO" id="GO:0016757">
    <property type="term" value="F:glycosyltransferase activity"/>
    <property type="evidence" value="ECO:0007669"/>
    <property type="project" value="UniProtKB-KW"/>
</dbReference>
<keyword evidence="5 7" id="KW-1133">Transmembrane helix</keyword>
<organism evidence="9 11">
    <name type="scientific">Sulfodiicoccus acidiphilus</name>
    <dbReference type="NCBI Taxonomy" id="1670455"/>
    <lineage>
        <taxon>Archaea</taxon>
        <taxon>Thermoproteota</taxon>
        <taxon>Thermoprotei</taxon>
        <taxon>Sulfolobales</taxon>
        <taxon>Sulfolobaceae</taxon>
        <taxon>Sulfodiicoccus</taxon>
    </lineage>
</organism>
<keyword evidence="4 7" id="KW-0812">Transmembrane</keyword>
<gene>
    <name evidence="10" type="ORF">GCM10007116_11840</name>
    <name evidence="9" type="ORF">HS1genome_2293</name>
</gene>
<keyword evidence="2" id="KW-0328">Glycosyltransferase</keyword>
<reference evidence="9" key="3">
    <citation type="journal article" date="2019" name="BMC Res. Notes">
        <title>Complete genome sequence of the Sulfodiicoccus acidiphilus strain HS-1T, the first crenarchaeon that lacks polB3, isolated from an acidic hot spring in Ohwaku-dani, Hakone, Japan.</title>
        <authorList>
            <person name="Sakai H.D."/>
            <person name="Kurosawa N."/>
        </authorList>
    </citation>
    <scope>NUCLEOTIDE SEQUENCE</scope>
    <source>
        <strain evidence="9">HS-1</strain>
    </source>
</reference>
<evidence type="ECO:0000256" key="5">
    <source>
        <dbReference type="ARBA" id="ARBA00022989"/>
    </source>
</evidence>
<reference evidence="11" key="2">
    <citation type="submission" date="2018-04" db="EMBL/GenBank/DDBJ databases">
        <title>Complete genome sequence of Sulfodiicoccus acidiphilus strain HS-1.</title>
        <authorList>
            <person name="Sakai H.D."/>
            <person name="Kurosawa N."/>
        </authorList>
    </citation>
    <scope>NUCLEOTIDE SEQUENCE [LARGE SCALE GENOMIC DNA]</scope>
    <source>
        <strain evidence="11">HS-1</strain>
    </source>
</reference>
<evidence type="ECO:0000256" key="4">
    <source>
        <dbReference type="ARBA" id="ARBA00022692"/>
    </source>
</evidence>
<dbReference type="Proteomes" id="UP000616143">
    <property type="component" value="Unassembled WGS sequence"/>
</dbReference>
<accession>A0A348B6V2</accession>
<dbReference type="Pfam" id="PF13632">
    <property type="entry name" value="Glyco_trans_2_3"/>
    <property type="match status" value="1"/>
</dbReference>
<evidence type="ECO:0000256" key="1">
    <source>
        <dbReference type="ARBA" id="ARBA00004141"/>
    </source>
</evidence>
<evidence type="ECO:0000256" key="2">
    <source>
        <dbReference type="ARBA" id="ARBA00022676"/>
    </source>
</evidence>
<feature type="transmembrane region" description="Helical" evidence="7">
    <location>
        <begin position="322"/>
        <end position="341"/>
    </location>
</feature>
<dbReference type="AlphaFoldDB" id="A0A348B6V2"/>
<dbReference type="InterPro" id="IPR001173">
    <property type="entry name" value="Glyco_trans_2-like"/>
</dbReference>
<feature type="transmembrane region" description="Helical" evidence="7">
    <location>
        <begin position="250"/>
        <end position="273"/>
    </location>
</feature>
<keyword evidence="3 9" id="KW-0808">Transferase</keyword>
<dbReference type="InterPro" id="IPR050321">
    <property type="entry name" value="Glycosyltr_2/OpgH_subfam"/>
</dbReference>
<evidence type="ECO:0000313" key="10">
    <source>
        <dbReference type="EMBL" id="GGT95974.1"/>
    </source>
</evidence>
<dbReference type="EMBL" id="AP018553">
    <property type="protein sequence ID" value="BBD73904.1"/>
    <property type="molecule type" value="Genomic_DNA"/>
</dbReference>
<dbReference type="CDD" id="cd06423">
    <property type="entry name" value="CESA_like"/>
    <property type="match status" value="1"/>
</dbReference>
<feature type="transmembrane region" description="Helical" evidence="7">
    <location>
        <begin position="280"/>
        <end position="302"/>
    </location>
</feature>
<dbReference type="PANTHER" id="PTHR43867:SF2">
    <property type="entry name" value="CELLULOSE SYNTHASE CATALYTIC SUBUNIT A [UDP-FORMING]"/>
    <property type="match status" value="1"/>
</dbReference>
<keyword evidence="11" id="KW-1185">Reference proteome</keyword>
<name>A0A348B6V2_9CREN</name>
<reference evidence="10" key="1">
    <citation type="journal article" date="2014" name="Int. J. Syst. Evol. Microbiol.">
        <title>Complete genome sequence of Corynebacterium casei LMG S-19264T (=DSM 44701T), isolated from a smear-ripened cheese.</title>
        <authorList>
            <consortium name="US DOE Joint Genome Institute (JGI-PGF)"/>
            <person name="Walter F."/>
            <person name="Albersmeier A."/>
            <person name="Kalinowski J."/>
            <person name="Ruckert C."/>
        </authorList>
    </citation>
    <scope>NUCLEOTIDE SEQUENCE</scope>
    <source>
        <strain evidence="10">JCM 31740</strain>
    </source>
</reference>
<sequence length="407" mass="46077">MIVPVKGENVETLNGLLENLSSSNYPLDKLEVVVVSDDDPTTFDSLTRELRIPPGLEVHLLRREERRGYKSAALAYGLWKTKGELILTLDVDSRVLPGSIAKAVSKMEREQCDAVTLTWKGYSNSDSVLAKALITTTSFGSTSLLLGRYLSGMKIFPVGSGTIYRRTSLLIVKGWDPDVIQDDLDLGARMISRGMKICASEGEVLVEVPDNLRAYYVQQTRWAMGSMEVLSRKLGELMNSETTLIQKLDLLFYMMQYIPVVTTFIGAIVLAVLSPWQNFGYVFAALLTIWLILLGIYSSFVFALSRREGFGWRDSLLGLGRLSAYTVAISPFIFMWTLRAFSKRRKYVVTPKGRPERTRIVYVMLLFGAAFLASSIVYIMRFEFLPGLWLLYYAFPYLYTPYKHLRE</sequence>
<evidence type="ECO:0000313" key="9">
    <source>
        <dbReference type="EMBL" id="BBD73904.1"/>
    </source>
</evidence>
<dbReference type="KEGG" id="sacd:HS1genome_2293"/>
<proteinExistence type="predicted"/>
<dbReference type="InterPro" id="IPR029044">
    <property type="entry name" value="Nucleotide-diphossugar_trans"/>
</dbReference>
<reference evidence="10" key="4">
    <citation type="submission" date="2020-09" db="EMBL/GenBank/DDBJ databases">
        <authorList>
            <person name="Sun Q."/>
            <person name="Ohkuma M."/>
        </authorList>
    </citation>
    <scope>NUCLEOTIDE SEQUENCE</scope>
    <source>
        <strain evidence="10">JCM 31740</strain>
    </source>
</reference>
<dbReference type="GO" id="GO:0016020">
    <property type="term" value="C:membrane"/>
    <property type="evidence" value="ECO:0007669"/>
    <property type="project" value="UniProtKB-SubCell"/>
</dbReference>
<feature type="transmembrane region" description="Helical" evidence="7">
    <location>
        <begin position="361"/>
        <end position="380"/>
    </location>
</feature>
<dbReference type="EMBL" id="BMQS01000010">
    <property type="protein sequence ID" value="GGT95974.1"/>
    <property type="molecule type" value="Genomic_DNA"/>
</dbReference>
<dbReference type="Gene3D" id="3.90.550.10">
    <property type="entry name" value="Spore Coat Polysaccharide Biosynthesis Protein SpsA, Chain A"/>
    <property type="match status" value="1"/>
</dbReference>
<comment type="subcellular location">
    <subcellularLocation>
        <location evidence="1">Membrane</location>
        <topology evidence="1">Multi-pass membrane protein</topology>
    </subcellularLocation>
</comment>
<evidence type="ECO:0000256" key="6">
    <source>
        <dbReference type="ARBA" id="ARBA00023136"/>
    </source>
</evidence>
<evidence type="ECO:0000256" key="3">
    <source>
        <dbReference type="ARBA" id="ARBA00022679"/>
    </source>
</evidence>
<keyword evidence="6 7" id="KW-0472">Membrane</keyword>
<protein>
    <submittedName>
        <fullName evidence="9">Glycosyl transferase family 2</fullName>
    </submittedName>
</protein>
<evidence type="ECO:0000256" key="7">
    <source>
        <dbReference type="SAM" id="Phobius"/>
    </source>
</evidence>
<dbReference type="SUPFAM" id="SSF53448">
    <property type="entry name" value="Nucleotide-diphospho-sugar transferases"/>
    <property type="match status" value="1"/>
</dbReference>
<dbReference type="Proteomes" id="UP000276741">
    <property type="component" value="Chromosome"/>
</dbReference>
<feature type="domain" description="Glycosyltransferase 2-like" evidence="8">
    <location>
        <begin position="85"/>
        <end position="293"/>
    </location>
</feature>